<sequence length="320" mass="34739">MDKSLLCLLSDGQFHSGQELGTLLGVGRSAVWKQLRRLESDTGIELHRVPGKGYRLASPLSLLDGERMAPALQELGWAWQLHDQVDSTNTQCLRSLSGCDSMPLLVLAEGQSAGRGRRGRAWVSPSYHNLYLSLGLRLEQGAHKLSGLSLVAGLAVLQGIRKFGLTSAGLKWPNDILVRGRKLAGVLLELTGDPSDVCHVVIGVGVNVNMLTAPDVDQAWTSLRIETGSVVDRTKLALELAASLEAYLARHTALGFEALREEWQAHHLWQGKVCDLHSPTRTTRGIVDGIAADGALRMLVEGREQFFSAGELSLRLTNDS</sequence>
<keyword evidence="2" id="KW-0547">Nucleotide-binding</keyword>
<dbReference type="Pfam" id="PF03099">
    <property type="entry name" value="BPL_LplA_LipB"/>
    <property type="match status" value="1"/>
</dbReference>
<dbReference type="Gene3D" id="3.30.930.10">
    <property type="entry name" value="Bira Bifunctional Protein, Domain 2"/>
    <property type="match status" value="1"/>
</dbReference>
<dbReference type="Gene3D" id="2.30.30.100">
    <property type="match status" value="1"/>
</dbReference>
<protein>
    <recommendedName>
        <fullName evidence="2">Bifunctional ligase/repressor BirA</fullName>
    </recommendedName>
    <alternativeName>
        <fullName evidence="2">Biotin operon repressor</fullName>
    </alternativeName>
    <alternativeName>
        <fullName evidence="2">Biotin--[acetyl-CoA-carboxylase] ligase</fullName>
        <ecNumber evidence="2">6.3.4.15</ecNumber>
    </alternativeName>
    <alternativeName>
        <fullName evidence="2">Biotin--protein ligase</fullName>
    </alternativeName>
    <alternativeName>
        <fullName evidence="2">Biotin-[acetyl-CoA carboxylase] synthetase</fullName>
    </alternativeName>
</protein>
<dbReference type="NCBIfam" id="TIGR00121">
    <property type="entry name" value="birA_ligase"/>
    <property type="match status" value="1"/>
</dbReference>
<reference evidence="5" key="1">
    <citation type="journal article" date="2019" name="Int. J. Syst. Evol. Microbiol.">
        <title>The Global Catalogue of Microorganisms (GCM) 10K type strain sequencing project: providing services to taxonomists for standard genome sequencing and annotation.</title>
        <authorList>
            <consortium name="The Broad Institute Genomics Platform"/>
            <consortium name="The Broad Institute Genome Sequencing Center for Infectious Disease"/>
            <person name="Wu L."/>
            <person name="Ma J."/>
        </authorList>
    </citation>
    <scope>NUCLEOTIDE SEQUENCE [LARGE SCALE GENOMIC DNA]</scope>
    <source>
        <strain evidence="5">KCTC 42447</strain>
    </source>
</reference>
<keyword evidence="2" id="KW-0804">Transcription</keyword>
<evidence type="ECO:0000313" key="4">
    <source>
        <dbReference type="EMBL" id="MFC3607128.1"/>
    </source>
</evidence>
<gene>
    <name evidence="2 4" type="primary">birA</name>
    <name evidence="4" type="ORF">ACFOMF_04960</name>
</gene>
<dbReference type="SUPFAM" id="SSF50037">
    <property type="entry name" value="C-terminal domain of transcriptional repressors"/>
    <property type="match status" value="1"/>
</dbReference>
<dbReference type="Gene3D" id="1.10.10.10">
    <property type="entry name" value="Winged helix-like DNA-binding domain superfamily/Winged helix DNA-binding domain"/>
    <property type="match status" value="1"/>
</dbReference>
<feature type="binding site" evidence="2">
    <location>
        <position position="182"/>
    </location>
    <ligand>
        <name>biotin</name>
        <dbReference type="ChEBI" id="CHEBI:57586"/>
    </ligand>
</feature>
<accession>A0ABV7T3Q9</accession>
<dbReference type="InterPro" id="IPR004143">
    <property type="entry name" value="BPL_LPL_catalytic"/>
</dbReference>
<dbReference type="InterPro" id="IPR004408">
    <property type="entry name" value="Biotin_CoA_COase_ligase"/>
</dbReference>
<feature type="binding site" evidence="2">
    <location>
        <position position="111"/>
    </location>
    <ligand>
        <name>biotin</name>
        <dbReference type="ChEBI" id="CHEBI:57586"/>
    </ligand>
</feature>
<comment type="catalytic activity">
    <reaction evidence="2">
        <text>biotin + L-lysyl-[protein] + ATP = N(6)-biotinyl-L-lysyl-[protein] + AMP + diphosphate + H(+)</text>
        <dbReference type="Rhea" id="RHEA:11756"/>
        <dbReference type="Rhea" id="RHEA-COMP:9752"/>
        <dbReference type="Rhea" id="RHEA-COMP:10505"/>
        <dbReference type="ChEBI" id="CHEBI:15378"/>
        <dbReference type="ChEBI" id="CHEBI:29969"/>
        <dbReference type="ChEBI" id="CHEBI:30616"/>
        <dbReference type="ChEBI" id="CHEBI:33019"/>
        <dbReference type="ChEBI" id="CHEBI:57586"/>
        <dbReference type="ChEBI" id="CHEBI:83144"/>
        <dbReference type="ChEBI" id="CHEBI:456215"/>
        <dbReference type="EC" id="6.3.4.15"/>
    </reaction>
</comment>
<feature type="binding site" evidence="2">
    <location>
        <begin position="87"/>
        <end position="89"/>
    </location>
    <ligand>
        <name>biotin</name>
        <dbReference type="ChEBI" id="CHEBI:57586"/>
    </ligand>
</feature>
<evidence type="ECO:0000256" key="2">
    <source>
        <dbReference type="HAMAP-Rule" id="MF_00978"/>
    </source>
</evidence>
<dbReference type="PANTHER" id="PTHR12835">
    <property type="entry name" value="BIOTIN PROTEIN LIGASE"/>
    <property type="match status" value="1"/>
</dbReference>
<dbReference type="GO" id="GO:0004077">
    <property type="term" value="F:biotin--[biotin carboxyl-carrier protein] ligase activity"/>
    <property type="evidence" value="ECO:0007669"/>
    <property type="project" value="UniProtKB-EC"/>
</dbReference>
<comment type="function">
    <text evidence="2">Acts both as a biotin--[acetyl-CoA-carboxylase] ligase and a biotin-operon repressor. In the presence of ATP, BirA activates biotin to form the BirA-biotinyl-5'-adenylate (BirA-bio-5'-AMP or holoBirA) complex. HoloBirA can either transfer the biotinyl moiety to the biotin carboxyl carrier protein (BCCP) subunit of acetyl-CoA carboxylase, or bind to the biotin operator site and inhibit transcription of the operon.</text>
</comment>
<dbReference type="PANTHER" id="PTHR12835:SF5">
    <property type="entry name" value="BIOTIN--PROTEIN LIGASE"/>
    <property type="match status" value="1"/>
</dbReference>
<feature type="binding site" evidence="2">
    <location>
        <begin position="115"/>
        <end position="117"/>
    </location>
    <ligand>
        <name>biotin</name>
        <dbReference type="ChEBI" id="CHEBI:57586"/>
    </ligand>
</feature>
<dbReference type="InterPro" id="IPR036388">
    <property type="entry name" value="WH-like_DNA-bd_sf"/>
</dbReference>
<keyword evidence="2" id="KW-0092">Biotin</keyword>
<dbReference type="RefSeq" id="WP_386361805.1">
    <property type="nucleotide sequence ID" value="NZ_JBHRXZ010000012.1"/>
</dbReference>
<dbReference type="InterPro" id="IPR008988">
    <property type="entry name" value="Transcriptional_repressor_C"/>
</dbReference>
<feature type="domain" description="BPL/LPL catalytic" evidence="3">
    <location>
        <begin position="70"/>
        <end position="252"/>
    </location>
</feature>
<dbReference type="InterPro" id="IPR036390">
    <property type="entry name" value="WH_DNA-bd_sf"/>
</dbReference>
<dbReference type="Proteomes" id="UP001595630">
    <property type="component" value="Unassembled WGS sequence"/>
</dbReference>
<keyword evidence="5" id="KW-1185">Reference proteome</keyword>
<keyword evidence="2" id="KW-0238">DNA-binding</keyword>
<dbReference type="NCBIfam" id="NF008848">
    <property type="entry name" value="PRK11886.1-3"/>
    <property type="match status" value="1"/>
</dbReference>
<dbReference type="PROSITE" id="PS51733">
    <property type="entry name" value="BPL_LPL_CATALYTIC"/>
    <property type="match status" value="1"/>
</dbReference>
<dbReference type="InterPro" id="IPR045864">
    <property type="entry name" value="aa-tRNA-synth_II/BPL/LPL"/>
</dbReference>
<dbReference type="SUPFAM" id="SSF55681">
    <property type="entry name" value="Class II aaRS and biotin synthetases"/>
    <property type="match status" value="1"/>
</dbReference>
<comment type="caution">
    <text evidence="4">The sequence shown here is derived from an EMBL/GenBank/DDBJ whole genome shotgun (WGS) entry which is preliminary data.</text>
</comment>
<organism evidence="4 5">
    <name type="scientific">Stutzerimonas tarimensis</name>
    <dbReference type="NCBI Taxonomy" id="1507735"/>
    <lineage>
        <taxon>Bacteria</taxon>
        <taxon>Pseudomonadati</taxon>
        <taxon>Pseudomonadota</taxon>
        <taxon>Gammaproteobacteria</taxon>
        <taxon>Pseudomonadales</taxon>
        <taxon>Pseudomonadaceae</taxon>
        <taxon>Stutzerimonas</taxon>
    </lineage>
</organism>
<dbReference type="SUPFAM" id="SSF46785">
    <property type="entry name" value="Winged helix' DNA-binding domain"/>
    <property type="match status" value="1"/>
</dbReference>
<comment type="similarity">
    <text evidence="2">Belongs to the biotin--protein ligase family.</text>
</comment>
<keyword evidence="2" id="KW-0805">Transcription regulation</keyword>
<dbReference type="InterPro" id="IPR030855">
    <property type="entry name" value="Bifunct_BirA"/>
</dbReference>
<name>A0ABV7T3Q9_9GAMM</name>
<evidence type="ECO:0000256" key="1">
    <source>
        <dbReference type="ARBA" id="ARBA00022598"/>
    </source>
</evidence>
<keyword evidence="1 2" id="KW-0436">Ligase</keyword>
<dbReference type="EC" id="6.3.4.15" evidence="2"/>
<dbReference type="Pfam" id="PF08279">
    <property type="entry name" value="HTH_11"/>
    <property type="match status" value="1"/>
</dbReference>
<dbReference type="EMBL" id="JBHRXZ010000012">
    <property type="protein sequence ID" value="MFC3607128.1"/>
    <property type="molecule type" value="Genomic_DNA"/>
</dbReference>
<evidence type="ECO:0000259" key="3">
    <source>
        <dbReference type="PROSITE" id="PS51733"/>
    </source>
</evidence>
<dbReference type="HAMAP" id="MF_00978">
    <property type="entry name" value="Bifunct_BirA"/>
    <property type="match status" value="1"/>
</dbReference>
<evidence type="ECO:0000313" key="5">
    <source>
        <dbReference type="Proteomes" id="UP001595630"/>
    </source>
</evidence>
<dbReference type="CDD" id="cd16442">
    <property type="entry name" value="BPL"/>
    <property type="match status" value="1"/>
</dbReference>
<keyword evidence="2" id="KW-0678">Repressor</keyword>
<proteinExistence type="inferred from homology"/>
<feature type="DNA-binding region" description="H-T-H motif" evidence="2">
    <location>
        <begin position="17"/>
        <end position="36"/>
    </location>
</feature>
<keyword evidence="2" id="KW-0067">ATP-binding</keyword>
<dbReference type="InterPro" id="IPR013196">
    <property type="entry name" value="HTH_11"/>
</dbReference>